<dbReference type="AlphaFoldDB" id="A0A9P6WRP8"/>
<gene>
    <name evidence="1" type="ORF">C6P40_003489</name>
</gene>
<protein>
    <submittedName>
        <fullName evidence="1">Uncharacterized protein</fullName>
    </submittedName>
</protein>
<accession>A0A9P6WRP8</accession>
<dbReference type="EMBL" id="PUHW01000004">
    <property type="protein sequence ID" value="KAG0691238.1"/>
    <property type="molecule type" value="Genomic_DNA"/>
</dbReference>
<name>A0A9P6WRP8_9ASCO</name>
<sequence length="118" mass="13580">MIATTQNVASYDEFLETVFSTFPFVKYEATEKQLLQSFEGDNSSTRTFFLQWINAAQAYPFVEASVIWIKNRLLQECQSNGFQTRIDHIRELNSLSNLRTFVEVEMTHIPMSISPTGS</sequence>
<reference evidence="1" key="1">
    <citation type="submission" date="2020-11" db="EMBL/GenBank/DDBJ databases">
        <title>Kefir isolates.</title>
        <authorList>
            <person name="Marcisauskas S."/>
            <person name="Kim Y."/>
            <person name="Blasche S."/>
        </authorList>
    </citation>
    <scope>NUCLEOTIDE SEQUENCE</scope>
    <source>
        <strain evidence="1">Olga-1</strain>
    </source>
</reference>
<comment type="caution">
    <text evidence="1">The sequence shown here is derived from an EMBL/GenBank/DDBJ whole genome shotgun (WGS) entry which is preliminary data.</text>
</comment>
<organism evidence="1 2">
    <name type="scientific">Pichia californica</name>
    <dbReference type="NCBI Taxonomy" id="460514"/>
    <lineage>
        <taxon>Eukaryota</taxon>
        <taxon>Fungi</taxon>
        <taxon>Dikarya</taxon>
        <taxon>Ascomycota</taxon>
        <taxon>Saccharomycotina</taxon>
        <taxon>Pichiomycetes</taxon>
        <taxon>Pichiales</taxon>
        <taxon>Pichiaceae</taxon>
        <taxon>Pichia</taxon>
    </lineage>
</organism>
<evidence type="ECO:0000313" key="2">
    <source>
        <dbReference type="Proteomes" id="UP000697127"/>
    </source>
</evidence>
<dbReference type="Proteomes" id="UP000697127">
    <property type="component" value="Unassembled WGS sequence"/>
</dbReference>
<evidence type="ECO:0000313" key="1">
    <source>
        <dbReference type="EMBL" id="KAG0691238.1"/>
    </source>
</evidence>
<proteinExistence type="predicted"/>
<keyword evidence="2" id="KW-1185">Reference proteome</keyword>